<gene>
    <name evidence="3" type="ORF">F4557_007441</name>
    <name evidence="2" type="ORF">GCM10009546_64350</name>
</gene>
<keyword evidence="5" id="KW-1185">Reference proteome</keyword>
<evidence type="ECO:0000313" key="4">
    <source>
        <dbReference type="Proteomes" id="UP000549343"/>
    </source>
</evidence>
<name>A0A7W7IKZ3_9ACTN</name>
<dbReference type="AlphaFoldDB" id="A0A7W7IKZ3"/>
<dbReference type="Proteomes" id="UP001501427">
    <property type="component" value="Unassembled WGS sequence"/>
</dbReference>
<dbReference type="EMBL" id="JACHMV010000001">
    <property type="protein sequence ID" value="MBB4779023.1"/>
    <property type="molecule type" value="Genomic_DNA"/>
</dbReference>
<evidence type="ECO:0000259" key="1">
    <source>
        <dbReference type="Pfam" id="PF04760"/>
    </source>
</evidence>
<evidence type="ECO:0000313" key="3">
    <source>
        <dbReference type="EMBL" id="MBB4779023.1"/>
    </source>
</evidence>
<feature type="domain" description="Translation initiation factor IF-2 N-terminal" evidence="1">
    <location>
        <begin position="2"/>
        <end position="51"/>
    </location>
</feature>
<dbReference type="EMBL" id="BAAAHD010000076">
    <property type="protein sequence ID" value="GAA0593122.1"/>
    <property type="molecule type" value="Genomic_DNA"/>
</dbReference>
<organism evidence="3 4">
    <name type="scientific">Actinomadura livida</name>
    <dbReference type="NCBI Taxonomy" id="79909"/>
    <lineage>
        <taxon>Bacteria</taxon>
        <taxon>Bacillati</taxon>
        <taxon>Actinomycetota</taxon>
        <taxon>Actinomycetes</taxon>
        <taxon>Streptosporangiales</taxon>
        <taxon>Thermomonosporaceae</taxon>
        <taxon>Actinomadura</taxon>
    </lineage>
</organism>
<reference evidence="2 5" key="1">
    <citation type="journal article" date="2019" name="Int. J. Syst. Evol. Microbiol.">
        <title>The Global Catalogue of Microorganisms (GCM) 10K type strain sequencing project: providing services to taxonomists for standard genome sequencing and annotation.</title>
        <authorList>
            <consortium name="The Broad Institute Genomics Platform"/>
            <consortium name="The Broad Institute Genome Sequencing Center for Infectious Disease"/>
            <person name="Wu L."/>
            <person name="Ma J."/>
        </authorList>
    </citation>
    <scope>NUCLEOTIDE SEQUENCE [LARGE SCALE GENOMIC DNA]</scope>
    <source>
        <strain evidence="2 5">JCM 10667</strain>
    </source>
</reference>
<accession>A0A7W7IKZ3</accession>
<reference evidence="3 4" key="2">
    <citation type="submission" date="2020-08" db="EMBL/GenBank/DDBJ databases">
        <title>Sequencing the genomes of 1000 actinobacteria strains.</title>
        <authorList>
            <person name="Klenk H.-P."/>
        </authorList>
    </citation>
    <scope>NUCLEOTIDE SEQUENCE [LARGE SCALE GENOMIC DNA]</scope>
    <source>
        <strain evidence="3 4">DSM 44772</strain>
    </source>
</reference>
<dbReference type="InterPro" id="IPR006847">
    <property type="entry name" value="IF2_N"/>
</dbReference>
<dbReference type="RefSeq" id="WP_184890202.1">
    <property type="nucleotide sequence ID" value="NZ_BAAAHD010000076.1"/>
</dbReference>
<evidence type="ECO:0000313" key="5">
    <source>
        <dbReference type="Proteomes" id="UP001501427"/>
    </source>
</evidence>
<evidence type="ECO:0000313" key="2">
    <source>
        <dbReference type="EMBL" id="GAA0593122.1"/>
    </source>
</evidence>
<dbReference type="Proteomes" id="UP000549343">
    <property type="component" value="Unassembled WGS sequence"/>
</dbReference>
<protein>
    <recommendedName>
        <fullName evidence="1">Translation initiation factor IF-2 N-terminal domain-containing protein</fullName>
    </recommendedName>
</protein>
<proteinExistence type="predicted"/>
<sequence>MTMRIYELAKELDVEIRVVMNTMHELGLFIRSAASSIAPEEEKQIREKLHRDP</sequence>
<dbReference type="Gene3D" id="1.10.10.2480">
    <property type="match status" value="1"/>
</dbReference>
<dbReference type="Pfam" id="PF04760">
    <property type="entry name" value="IF2_N"/>
    <property type="match status" value="1"/>
</dbReference>
<reference evidence="2" key="3">
    <citation type="submission" date="2023-12" db="EMBL/GenBank/DDBJ databases">
        <authorList>
            <person name="Sun Q."/>
            <person name="Inoue M."/>
        </authorList>
    </citation>
    <scope>NUCLEOTIDE SEQUENCE</scope>
    <source>
        <strain evidence="2">JCM 10667</strain>
    </source>
</reference>
<comment type="caution">
    <text evidence="3">The sequence shown here is derived from an EMBL/GenBank/DDBJ whole genome shotgun (WGS) entry which is preliminary data.</text>
</comment>